<dbReference type="Proteomes" id="UP000070720">
    <property type="component" value="Chromosome 3"/>
</dbReference>
<dbReference type="SMART" id="SM00906">
    <property type="entry name" value="Fungal_trans"/>
    <property type="match status" value="1"/>
</dbReference>
<dbReference type="CDD" id="cd12148">
    <property type="entry name" value="fungal_TF_MHR"/>
    <property type="match status" value="1"/>
</dbReference>
<reference evidence="9" key="2">
    <citation type="journal article" date="2010" name="Nature">
        <title>Comparative genomics reveals mobile pathogenicity chromosomes in Fusarium.</title>
        <authorList>
            <person name="Ma L.J."/>
            <person name="van der Does H.C."/>
            <person name="Borkovich K.A."/>
            <person name="Coleman J.J."/>
            <person name="Daboussi M.J."/>
            <person name="Di Pietro A."/>
            <person name="Dufresne M."/>
            <person name="Freitag M."/>
            <person name="Grabherr M."/>
            <person name="Henrissat B."/>
            <person name="Houterman P.M."/>
            <person name="Kang S."/>
            <person name="Shim W.B."/>
            <person name="Woloshuk C."/>
            <person name="Xie X."/>
            <person name="Xu J.R."/>
            <person name="Antoniw J."/>
            <person name="Baker S.E."/>
            <person name="Bluhm B.H."/>
            <person name="Breakspear A."/>
            <person name="Brown D.W."/>
            <person name="Butchko R.A."/>
            <person name="Chapman S."/>
            <person name="Coulson R."/>
            <person name="Coutinho P.M."/>
            <person name="Danchin E.G."/>
            <person name="Diener A."/>
            <person name="Gale L.R."/>
            <person name="Gardiner D.M."/>
            <person name="Goff S."/>
            <person name="Hammond-Kosack K.E."/>
            <person name="Hilburn K."/>
            <person name="Hua-Van A."/>
            <person name="Jonkers W."/>
            <person name="Kazan K."/>
            <person name="Kodira C.D."/>
            <person name="Koehrsen M."/>
            <person name="Kumar L."/>
            <person name="Lee Y.H."/>
            <person name="Li L."/>
            <person name="Manners J.M."/>
            <person name="Miranda-Saavedra D."/>
            <person name="Mukherjee M."/>
            <person name="Park G."/>
            <person name="Park J."/>
            <person name="Park S.Y."/>
            <person name="Proctor R.H."/>
            <person name="Regev A."/>
            <person name="Ruiz-Roldan M.C."/>
            <person name="Sain D."/>
            <person name="Sakthikumar S."/>
            <person name="Sykes S."/>
            <person name="Schwartz D.C."/>
            <person name="Turgeon B.G."/>
            <person name="Wapinski I."/>
            <person name="Yoder O."/>
            <person name="Young S."/>
            <person name="Zeng Q."/>
            <person name="Zhou S."/>
            <person name="Galagan J."/>
            <person name="Cuomo C.A."/>
            <person name="Kistler H.C."/>
            <person name="Rep M."/>
        </authorList>
    </citation>
    <scope>GENOME REANNOTATION</scope>
    <source>
        <strain evidence="9">ATCC MYA-4620 / CBS 123657 / FGSC 9075 / NRRL 31084 / PH-1</strain>
    </source>
</reference>
<evidence type="ECO:0000256" key="2">
    <source>
        <dbReference type="ARBA" id="ARBA00023015"/>
    </source>
</evidence>
<sequence>MKGTDNQYSSGSSPNDYALAINRELHVAMSESFIFKKTACSNCHKRKVFQPGHYECSLKEPSSSYHVPSGPSGNVGQCSGSLGCRTRSHERGASYELRADLRVFTNSPHSRKRKHSLRGRPATYTNNSAKSTFSQGVAKTPHDEAQPEPLALVSPEQSELSEIRSEGCSVDQEPGLDQAVPGFWMHIAVGLAHQLGLHKEPSQGPHRGLRRRIWWTIVTRDILISIGVGRPRMINLEDSDVSPPTAADFQEESEGADVFIANIHIVFFVTLIILTNADNPLAAPVTSLIASSFIASMFAEMQEAGDLQRLGPIFAFHSLVAALPLLSAQRVRSVSSRAAADFDKIYSALQELAEKWGSARGLLEPLLAAKQRMHVTAKSSDILEPVTPPLRDLFSEFGSSACSLWWLLQGDATHLHEFDTNADDVRAGDYFRALQGTGEEEEEEAGTSTSRQQDFIPDDTTWP</sequence>
<evidence type="ECO:0000313" key="9">
    <source>
        <dbReference type="Proteomes" id="UP000070720"/>
    </source>
</evidence>
<dbReference type="GO" id="GO:0003677">
    <property type="term" value="F:DNA binding"/>
    <property type="evidence" value="ECO:0007669"/>
    <property type="project" value="UniProtKB-KW"/>
</dbReference>
<protein>
    <submittedName>
        <fullName evidence="8">Chromosome 3, complete genome</fullName>
    </submittedName>
</protein>
<feature type="domain" description="Xylanolytic transcriptional activator regulatory" evidence="7">
    <location>
        <begin position="181"/>
        <end position="250"/>
    </location>
</feature>
<dbReference type="PANTHER" id="PTHR47171:SF2">
    <property type="entry name" value="TRANSCRIPTION FACTOR, PUTATIVE-RELATED"/>
    <property type="match status" value="1"/>
</dbReference>
<name>A0A1C3YKV5_GIBZE</name>
<evidence type="ECO:0000256" key="1">
    <source>
        <dbReference type="ARBA" id="ARBA00022833"/>
    </source>
</evidence>
<feature type="region of interest" description="Disordered" evidence="6">
    <location>
        <begin position="106"/>
        <end position="146"/>
    </location>
</feature>
<keyword evidence="3" id="KW-0238">DNA-binding</keyword>
<evidence type="ECO:0000256" key="6">
    <source>
        <dbReference type="SAM" id="MobiDB-lite"/>
    </source>
</evidence>
<evidence type="ECO:0000259" key="7">
    <source>
        <dbReference type="SMART" id="SM00906"/>
    </source>
</evidence>
<keyword evidence="9" id="KW-1185">Reference proteome</keyword>
<dbReference type="Pfam" id="PF04082">
    <property type="entry name" value="Fungal_trans"/>
    <property type="match status" value="1"/>
</dbReference>
<keyword evidence="5" id="KW-0539">Nucleus</keyword>
<dbReference type="InParanoid" id="A0A1C3YKV5"/>
<keyword evidence="1" id="KW-0862">Zinc</keyword>
<dbReference type="VEuPathDB" id="FungiDB:FGRAMPH1_01G22179"/>
<keyword evidence="2" id="KW-0805">Transcription regulation</keyword>
<evidence type="ECO:0000256" key="4">
    <source>
        <dbReference type="ARBA" id="ARBA00023163"/>
    </source>
</evidence>
<reference evidence="9" key="1">
    <citation type="journal article" date="2007" name="Science">
        <title>The Fusarium graminearum genome reveals a link between localized polymorphism and pathogen specialization.</title>
        <authorList>
            <person name="Cuomo C.A."/>
            <person name="Gueldener U."/>
            <person name="Xu J.-R."/>
            <person name="Trail F."/>
            <person name="Turgeon B.G."/>
            <person name="Di Pietro A."/>
            <person name="Walton J.D."/>
            <person name="Ma L.-J."/>
            <person name="Baker S.E."/>
            <person name="Rep M."/>
            <person name="Adam G."/>
            <person name="Antoniw J."/>
            <person name="Baldwin T."/>
            <person name="Calvo S.E."/>
            <person name="Chang Y.-L."/>
            <person name="DeCaprio D."/>
            <person name="Gale L.R."/>
            <person name="Gnerre S."/>
            <person name="Goswami R.S."/>
            <person name="Hammond-Kosack K."/>
            <person name="Harris L.J."/>
            <person name="Hilburn K."/>
            <person name="Kennell J.C."/>
            <person name="Kroken S."/>
            <person name="Magnuson J.K."/>
            <person name="Mannhaupt G."/>
            <person name="Mauceli E.W."/>
            <person name="Mewes H.-W."/>
            <person name="Mitterbauer R."/>
            <person name="Muehlbauer G."/>
            <person name="Muensterkoetter M."/>
            <person name="Nelson D."/>
            <person name="O'Donnell K."/>
            <person name="Ouellet T."/>
            <person name="Qi W."/>
            <person name="Quesneville H."/>
            <person name="Roncero M.I.G."/>
            <person name="Seong K.-Y."/>
            <person name="Tetko I.V."/>
            <person name="Urban M."/>
            <person name="Waalwijk C."/>
            <person name="Ward T.J."/>
            <person name="Yao J."/>
            <person name="Birren B.W."/>
            <person name="Kistler H.C."/>
        </authorList>
    </citation>
    <scope>NUCLEOTIDE SEQUENCE [LARGE SCALE GENOMIC DNA]</scope>
    <source>
        <strain evidence="9">ATCC MYA-4620 / CBS 123657 / FGSC 9075 / NRRL 31084 / PH-1</strain>
    </source>
</reference>
<gene>
    <name evidence="8" type="ORF">FGRAMPH1_01T22179</name>
</gene>
<feature type="compositionally biased region" description="Polar residues" evidence="6">
    <location>
        <begin position="123"/>
        <end position="137"/>
    </location>
</feature>
<keyword evidence="4" id="KW-0804">Transcription</keyword>
<organism evidence="8 9">
    <name type="scientific">Gibberella zeae (strain ATCC MYA-4620 / CBS 123657 / FGSC 9075 / NRRL 31084 / PH-1)</name>
    <name type="common">Wheat head blight fungus</name>
    <name type="synonym">Fusarium graminearum</name>
    <dbReference type="NCBI Taxonomy" id="229533"/>
    <lineage>
        <taxon>Eukaryota</taxon>
        <taxon>Fungi</taxon>
        <taxon>Dikarya</taxon>
        <taxon>Ascomycota</taxon>
        <taxon>Pezizomycotina</taxon>
        <taxon>Sordariomycetes</taxon>
        <taxon>Hypocreomycetidae</taxon>
        <taxon>Hypocreales</taxon>
        <taxon>Nectriaceae</taxon>
        <taxon>Fusarium</taxon>
    </lineage>
</organism>
<dbReference type="InterPro" id="IPR052073">
    <property type="entry name" value="Amide_Lactam_Regulators"/>
</dbReference>
<evidence type="ECO:0000256" key="3">
    <source>
        <dbReference type="ARBA" id="ARBA00023125"/>
    </source>
</evidence>
<dbReference type="InterPro" id="IPR007219">
    <property type="entry name" value="XnlR_reg_dom"/>
</dbReference>
<feature type="compositionally biased region" description="Basic residues" evidence="6">
    <location>
        <begin position="109"/>
        <end position="118"/>
    </location>
</feature>
<evidence type="ECO:0000313" key="8">
    <source>
        <dbReference type="EMBL" id="SCB65053.1"/>
    </source>
</evidence>
<dbReference type="GO" id="GO:0006351">
    <property type="term" value="P:DNA-templated transcription"/>
    <property type="evidence" value="ECO:0007669"/>
    <property type="project" value="InterPro"/>
</dbReference>
<reference evidence="8 9" key="3">
    <citation type="journal article" date="2015" name="BMC Genomics">
        <title>The completed genome sequence of the pathogenic ascomycete fungus Fusarium graminearum.</title>
        <authorList>
            <person name="King R."/>
            <person name="Urban M."/>
            <person name="Hammond-Kosack M.C."/>
            <person name="Hassani-Pak K."/>
            <person name="Hammond-Kosack K.E."/>
        </authorList>
    </citation>
    <scope>NUCLEOTIDE SEQUENCE [LARGE SCALE GENOMIC DNA]</scope>
    <source>
        <strain evidence="9">ATCC MYA-4620 / CBS 123657 / FGSC 9075 / NRRL 31084 / PH-1</strain>
    </source>
</reference>
<feature type="region of interest" description="Disordered" evidence="6">
    <location>
        <begin position="436"/>
        <end position="463"/>
    </location>
</feature>
<dbReference type="EMBL" id="HG970334">
    <property type="protein sequence ID" value="SCB65053.1"/>
    <property type="molecule type" value="Genomic_DNA"/>
</dbReference>
<proteinExistence type="predicted"/>
<evidence type="ECO:0000256" key="5">
    <source>
        <dbReference type="ARBA" id="ARBA00023242"/>
    </source>
</evidence>
<dbReference type="GO" id="GO:0008270">
    <property type="term" value="F:zinc ion binding"/>
    <property type="evidence" value="ECO:0007669"/>
    <property type="project" value="InterPro"/>
</dbReference>
<accession>A0A1C3YKV5</accession>
<dbReference type="PANTHER" id="PTHR47171">
    <property type="entry name" value="FARA-RELATED"/>
    <property type="match status" value="1"/>
</dbReference>
<dbReference type="AlphaFoldDB" id="A0A1C3YKV5"/>